<dbReference type="Pfam" id="PF21782">
    <property type="entry name" value="WHD_PKMT"/>
    <property type="match status" value="1"/>
</dbReference>
<organism evidence="4 5">
    <name type="scientific">Pendulispora rubella</name>
    <dbReference type="NCBI Taxonomy" id="2741070"/>
    <lineage>
        <taxon>Bacteria</taxon>
        <taxon>Pseudomonadati</taxon>
        <taxon>Myxococcota</taxon>
        <taxon>Myxococcia</taxon>
        <taxon>Myxococcales</taxon>
        <taxon>Sorangiineae</taxon>
        <taxon>Pendulisporaceae</taxon>
        <taxon>Pendulispora</taxon>
    </lineage>
</organism>
<dbReference type="Pfam" id="PF10119">
    <property type="entry name" value="MethyTransf_Reg"/>
    <property type="match status" value="1"/>
</dbReference>
<evidence type="ECO:0000259" key="2">
    <source>
        <dbReference type="Pfam" id="PF13649"/>
    </source>
</evidence>
<dbReference type="InterPro" id="IPR029063">
    <property type="entry name" value="SAM-dependent_MTases_sf"/>
</dbReference>
<name>A0ABZ2L498_9BACT</name>
<protein>
    <submittedName>
        <fullName evidence="4">Class I SAM-dependent methyltransferase</fullName>
    </submittedName>
</protein>
<keyword evidence="4" id="KW-0489">Methyltransferase</keyword>
<evidence type="ECO:0000313" key="5">
    <source>
        <dbReference type="Proteomes" id="UP001374803"/>
    </source>
</evidence>
<keyword evidence="4" id="KW-0808">Transferase</keyword>
<feature type="domain" description="PKMT C-terminal winged helix" evidence="3">
    <location>
        <begin position="394"/>
        <end position="446"/>
    </location>
</feature>
<evidence type="ECO:0000259" key="3">
    <source>
        <dbReference type="Pfam" id="PF21782"/>
    </source>
</evidence>
<keyword evidence="5" id="KW-1185">Reference proteome</keyword>
<reference evidence="4" key="1">
    <citation type="submission" date="2021-12" db="EMBL/GenBank/DDBJ databases">
        <title>Discovery of the Pendulisporaceae a myxobacterial family with distinct sporulation behavior and unique specialized metabolism.</title>
        <authorList>
            <person name="Garcia R."/>
            <person name="Popoff A."/>
            <person name="Bader C.D."/>
            <person name="Loehr J."/>
            <person name="Walesch S."/>
            <person name="Walt C."/>
            <person name="Boldt J."/>
            <person name="Bunk B."/>
            <person name="Haeckl F.J.F.P.J."/>
            <person name="Gunesch A.P."/>
            <person name="Birkelbach J."/>
            <person name="Nuebel U."/>
            <person name="Pietschmann T."/>
            <person name="Bach T."/>
            <person name="Mueller R."/>
        </authorList>
    </citation>
    <scope>NUCLEOTIDE SEQUENCE</scope>
    <source>
        <strain evidence="4">MSr11367</strain>
    </source>
</reference>
<evidence type="ECO:0000259" key="1">
    <source>
        <dbReference type="Pfam" id="PF10119"/>
    </source>
</evidence>
<dbReference type="InterPro" id="IPR048976">
    <property type="entry name" value="WHD_PKMT"/>
</dbReference>
<dbReference type="Pfam" id="PF13649">
    <property type="entry name" value="Methyltransf_25"/>
    <property type="match status" value="1"/>
</dbReference>
<dbReference type="PANTHER" id="PTHR43464">
    <property type="entry name" value="METHYLTRANSFERASE"/>
    <property type="match status" value="1"/>
</dbReference>
<evidence type="ECO:0000313" key="4">
    <source>
        <dbReference type="EMBL" id="WXB05766.1"/>
    </source>
</evidence>
<feature type="domain" description="Methyltransferase regulatory" evidence="1">
    <location>
        <begin position="205"/>
        <end position="285"/>
    </location>
</feature>
<feature type="domain" description="Methyltransferase" evidence="2">
    <location>
        <begin position="44"/>
        <end position="141"/>
    </location>
</feature>
<dbReference type="CDD" id="cd02440">
    <property type="entry name" value="AdoMet_MTases"/>
    <property type="match status" value="1"/>
</dbReference>
<dbReference type="SUPFAM" id="SSF53335">
    <property type="entry name" value="S-adenosyl-L-methionine-dependent methyltransferases"/>
    <property type="match status" value="1"/>
</dbReference>
<gene>
    <name evidence="4" type="ORF">LVJ94_00620</name>
</gene>
<dbReference type="RefSeq" id="WP_394835414.1">
    <property type="nucleotide sequence ID" value="NZ_CP089929.1"/>
</dbReference>
<dbReference type="GO" id="GO:0032259">
    <property type="term" value="P:methylation"/>
    <property type="evidence" value="ECO:0007669"/>
    <property type="project" value="UniProtKB-KW"/>
</dbReference>
<dbReference type="Gene3D" id="3.40.50.150">
    <property type="entry name" value="Vaccinia Virus protein VP39"/>
    <property type="match status" value="1"/>
</dbReference>
<dbReference type="GO" id="GO:0008168">
    <property type="term" value="F:methyltransferase activity"/>
    <property type="evidence" value="ECO:0007669"/>
    <property type="project" value="UniProtKB-KW"/>
</dbReference>
<dbReference type="InterPro" id="IPR018773">
    <property type="entry name" value="MeTrfase_reg_dom_prd"/>
</dbReference>
<sequence length="474" mass="52097">MKDETPYDRLPYTDHAYAESHPNRLAVVARLSGWRAPELAAARILEIGCARGGNLLPMAMSLPGAELVGIDPSQRQVDEARRVACAAQLPNVRVLQAGFETAELEAGSFDYVLCHGLYSWIGVEARRALLRAIGQWLAPGGVAYVSFNTLPGWYERMAAKDWLRRAPPNASLASLTWLREQVSPELGHYRRGLEQVLARLHETEPAYLVHEYLSEEHHPVYAGAFLAEAAEAGLSYLGDAIAQNVALELLPDDVASRVHELDVAATQEIIDFVKGTSFRRALLVRAEACTERGWRCPKRLDPAALASLRMASRLREELPGSDFFRGSRESVQVPDEAARAALRELERLAPRSLAFRELPGAGPALASELFDVWLATGELDLYAHAPPMASRAAERPEAPPLVRWQAAHGATLTNLWHQEVRLLEPLVRFALARLDGTRTASELAREAKRAGLVADEASVRIAMDLLAASALLSR</sequence>
<accession>A0ABZ2L498</accession>
<dbReference type="InterPro" id="IPR041698">
    <property type="entry name" value="Methyltransf_25"/>
</dbReference>
<dbReference type="PANTHER" id="PTHR43464:SF77">
    <property type="entry name" value="BLL3586 PROTEIN"/>
    <property type="match status" value="1"/>
</dbReference>
<dbReference type="EMBL" id="CP089983">
    <property type="protein sequence ID" value="WXB05766.1"/>
    <property type="molecule type" value="Genomic_DNA"/>
</dbReference>
<dbReference type="Proteomes" id="UP001374803">
    <property type="component" value="Chromosome"/>
</dbReference>
<proteinExistence type="predicted"/>